<sequence length="465" mass="48013">MTAVVIVGDLPSTGIIPNPVALRIADSGTPEASLAFLDLMAHALRERGAAVVLYPAWQAGTAIKLVRLARAILSTDRIAGIALDLPPLALSVVADQLTFMAPHVRPGMLAGLAHTLTRRLYSGTWVNSVAKLEHIKTGLGSHMMSYVPGGGFMVTGGEDPVVHRVTSASPLPEIGRRPLDPVLLLAAHRNGDVEWLKGKLQPELRAVQLTFVSAPPLSGRYWGAKKFAEFVAFSGHQYDLHHALQETLCVQCPWCDEPTALPVCAFCGWTKTAPQSGAAPAETVSAAPATAPVATGPAPTQAPSAPVPPAQAPPAQAPPAPVPPAQPVPMQPAAAPIPPPSAPLSAAPPQSGPANGQRPFTLPQPPAPRPVLQEGPSFATPDPAPAPPSGAPGPPPVPPQPKRFGEDRQAVSFQKGQDAPGSAEGGASHGTGSSSGPSEPADRNAADTGEEARPGTVEFRVIRNR</sequence>
<protein>
    <submittedName>
        <fullName evidence="2">Uncharacterized protein</fullName>
    </submittedName>
</protein>
<evidence type="ECO:0000256" key="1">
    <source>
        <dbReference type="SAM" id="MobiDB-lite"/>
    </source>
</evidence>
<feature type="compositionally biased region" description="Basic and acidic residues" evidence="1">
    <location>
        <begin position="440"/>
        <end position="453"/>
    </location>
</feature>
<dbReference type="AlphaFoldDB" id="A0A7K0BSK3"/>
<dbReference type="OrthoDB" id="4281577at2"/>
<reference evidence="2 3" key="1">
    <citation type="submission" date="2019-10" db="EMBL/GenBank/DDBJ databases">
        <title>Actinomadura rubteroloni sp. nov. and Actinomadura macrotermitis sp. nov., isolated from the gut of fungus growing-termite Macrotermes natalensis.</title>
        <authorList>
            <person name="Benndorf R."/>
            <person name="Martin K."/>
            <person name="Kuefner M."/>
            <person name="De Beer W."/>
            <person name="Kaster A.-K."/>
            <person name="Vollmers J."/>
            <person name="Poulsen M."/>
            <person name="Beemelmanns C."/>
        </authorList>
    </citation>
    <scope>NUCLEOTIDE SEQUENCE [LARGE SCALE GENOMIC DNA]</scope>
    <source>
        <strain evidence="2 3">RB68</strain>
    </source>
</reference>
<feature type="region of interest" description="Disordered" evidence="1">
    <location>
        <begin position="281"/>
        <end position="465"/>
    </location>
</feature>
<dbReference type="EMBL" id="WEGH01000001">
    <property type="protein sequence ID" value="MQY03862.1"/>
    <property type="molecule type" value="Genomic_DNA"/>
</dbReference>
<feature type="compositionally biased region" description="Low complexity" evidence="1">
    <location>
        <begin position="281"/>
        <end position="304"/>
    </location>
</feature>
<evidence type="ECO:0000313" key="3">
    <source>
        <dbReference type="Proteomes" id="UP000487268"/>
    </source>
</evidence>
<organism evidence="2 3">
    <name type="scientific">Actinomadura macrotermitis</name>
    <dbReference type="NCBI Taxonomy" id="2585200"/>
    <lineage>
        <taxon>Bacteria</taxon>
        <taxon>Bacillati</taxon>
        <taxon>Actinomycetota</taxon>
        <taxon>Actinomycetes</taxon>
        <taxon>Streptosporangiales</taxon>
        <taxon>Thermomonosporaceae</taxon>
        <taxon>Actinomadura</taxon>
    </lineage>
</organism>
<feature type="compositionally biased region" description="Low complexity" evidence="1">
    <location>
        <begin position="430"/>
        <end position="439"/>
    </location>
</feature>
<gene>
    <name evidence="2" type="ORF">ACRB68_19080</name>
</gene>
<feature type="compositionally biased region" description="Pro residues" evidence="1">
    <location>
        <begin position="305"/>
        <end position="342"/>
    </location>
</feature>
<evidence type="ECO:0000313" key="2">
    <source>
        <dbReference type="EMBL" id="MQY03862.1"/>
    </source>
</evidence>
<name>A0A7K0BSK3_9ACTN</name>
<accession>A0A7K0BSK3</accession>
<comment type="caution">
    <text evidence="2">The sequence shown here is derived from an EMBL/GenBank/DDBJ whole genome shotgun (WGS) entry which is preliminary data.</text>
</comment>
<feature type="compositionally biased region" description="Low complexity" evidence="1">
    <location>
        <begin position="343"/>
        <end position="354"/>
    </location>
</feature>
<feature type="compositionally biased region" description="Pro residues" evidence="1">
    <location>
        <begin position="382"/>
        <end position="401"/>
    </location>
</feature>
<proteinExistence type="predicted"/>
<keyword evidence="3" id="KW-1185">Reference proteome</keyword>
<dbReference type="RefSeq" id="WP_153531733.1">
    <property type="nucleotide sequence ID" value="NZ_WEGH01000001.1"/>
</dbReference>
<dbReference type="Proteomes" id="UP000487268">
    <property type="component" value="Unassembled WGS sequence"/>
</dbReference>